<name>A0A3M6QKB3_9BURK</name>
<dbReference type="CDD" id="cd02612">
    <property type="entry name" value="HAD_PGPPase"/>
    <property type="match status" value="1"/>
</dbReference>
<dbReference type="NCBIfam" id="TIGR01490">
    <property type="entry name" value="HAD-SF-IB-hyp1"/>
    <property type="match status" value="1"/>
</dbReference>
<dbReference type="SUPFAM" id="SSF56784">
    <property type="entry name" value="HAD-like"/>
    <property type="match status" value="1"/>
</dbReference>
<dbReference type="InterPro" id="IPR023214">
    <property type="entry name" value="HAD_sf"/>
</dbReference>
<keyword evidence="1" id="KW-0479">Metal-binding</keyword>
<dbReference type="InterPro" id="IPR050582">
    <property type="entry name" value="HAD-like_SerB"/>
</dbReference>
<dbReference type="InterPro" id="IPR036412">
    <property type="entry name" value="HAD-like_sf"/>
</dbReference>
<comment type="caution">
    <text evidence="4">The sequence shown here is derived from an EMBL/GenBank/DDBJ whole genome shotgun (WGS) entry which is preliminary data.</text>
</comment>
<proteinExistence type="predicted"/>
<evidence type="ECO:0000256" key="2">
    <source>
        <dbReference type="ARBA" id="ARBA00022801"/>
    </source>
</evidence>
<dbReference type="RefSeq" id="WP_122231383.1">
    <property type="nucleotide sequence ID" value="NZ_RDQO01000006.1"/>
</dbReference>
<dbReference type="GO" id="GO:0046872">
    <property type="term" value="F:metal ion binding"/>
    <property type="evidence" value="ECO:0007669"/>
    <property type="project" value="UniProtKB-KW"/>
</dbReference>
<organism evidence="4 5">
    <name type="scientific">Corticibacter populi</name>
    <dbReference type="NCBI Taxonomy" id="1550736"/>
    <lineage>
        <taxon>Bacteria</taxon>
        <taxon>Pseudomonadati</taxon>
        <taxon>Pseudomonadota</taxon>
        <taxon>Betaproteobacteria</taxon>
        <taxon>Burkholderiales</taxon>
        <taxon>Comamonadaceae</taxon>
        <taxon>Corticibacter</taxon>
    </lineage>
</organism>
<protein>
    <submittedName>
        <fullName evidence="4">HAD family hydrolase</fullName>
    </submittedName>
</protein>
<accession>A0A3M6QKB3</accession>
<dbReference type="PANTHER" id="PTHR43344">
    <property type="entry name" value="PHOSPHOSERINE PHOSPHATASE"/>
    <property type="match status" value="1"/>
</dbReference>
<reference evidence="4 5" key="1">
    <citation type="submission" date="2018-10" db="EMBL/GenBank/DDBJ databases">
        <title>Draft genome of Cortibacter populi DSM10536.</title>
        <authorList>
            <person name="Bernier A.-M."/>
            <person name="Bernard K."/>
        </authorList>
    </citation>
    <scope>NUCLEOTIDE SEQUENCE [LARGE SCALE GENOMIC DNA]</scope>
    <source>
        <strain evidence="4 5">DSM 105136</strain>
    </source>
</reference>
<dbReference type="InterPro" id="IPR006385">
    <property type="entry name" value="HAD_hydro_SerB1"/>
</dbReference>
<dbReference type="EMBL" id="RDQO01000006">
    <property type="protein sequence ID" value="RMX03473.1"/>
    <property type="molecule type" value="Genomic_DNA"/>
</dbReference>
<keyword evidence="3" id="KW-0460">Magnesium</keyword>
<evidence type="ECO:0000313" key="5">
    <source>
        <dbReference type="Proteomes" id="UP000278006"/>
    </source>
</evidence>
<gene>
    <name evidence="4" type="ORF">D8I35_16455</name>
</gene>
<dbReference type="Gene3D" id="1.20.1440.100">
    <property type="entry name" value="SG protein - dephosphorylation function"/>
    <property type="match status" value="1"/>
</dbReference>
<dbReference type="GO" id="GO:0016787">
    <property type="term" value="F:hydrolase activity"/>
    <property type="evidence" value="ECO:0007669"/>
    <property type="project" value="UniProtKB-KW"/>
</dbReference>
<evidence type="ECO:0000313" key="4">
    <source>
        <dbReference type="EMBL" id="RMX03473.1"/>
    </source>
</evidence>
<sequence>MNHTPSAKPRLALFDLDHTLLPLDSDYEWGQFTVREGFVDARDFAARNAAFLADYRAGTLDVHAYVDFATEALRRLGPEASAAARARFMAEVIEPAIQPVARELLQRHRAAGDEILIITATNEFITTPIARALGVETLLALNLERDSHGWFSGRIAGTPSMGAGKVTRMQQWLAGRGWDWGDVHTSFYSDSRNDIPLLERVDQPVATNPDDTLREHASAHGWPILELFPAG</sequence>
<dbReference type="Gene3D" id="3.40.50.1000">
    <property type="entry name" value="HAD superfamily/HAD-like"/>
    <property type="match status" value="1"/>
</dbReference>
<dbReference type="OrthoDB" id="9784466at2"/>
<keyword evidence="2 4" id="KW-0378">Hydrolase</keyword>
<evidence type="ECO:0000256" key="3">
    <source>
        <dbReference type="ARBA" id="ARBA00022842"/>
    </source>
</evidence>
<dbReference type="Proteomes" id="UP000278006">
    <property type="component" value="Unassembled WGS sequence"/>
</dbReference>
<evidence type="ECO:0000256" key="1">
    <source>
        <dbReference type="ARBA" id="ARBA00022723"/>
    </source>
</evidence>
<dbReference type="PANTHER" id="PTHR43344:SF13">
    <property type="entry name" value="PHOSPHATASE RV3661-RELATED"/>
    <property type="match status" value="1"/>
</dbReference>
<dbReference type="NCBIfam" id="TIGR01488">
    <property type="entry name" value="HAD-SF-IB"/>
    <property type="match status" value="1"/>
</dbReference>
<dbReference type="Pfam" id="PF12710">
    <property type="entry name" value="HAD"/>
    <property type="match status" value="1"/>
</dbReference>
<dbReference type="AlphaFoldDB" id="A0A3M6QKB3"/>
<keyword evidence="5" id="KW-1185">Reference proteome</keyword>